<dbReference type="EMBL" id="MCFK01000453">
    <property type="protein sequence ID" value="RKF65677.1"/>
    <property type="molecule type" value="Genomic_DNA"/>
</dbReference>
<organism evidence="2 3">
    <name type="scientific">Erysiphe neolycopersici</name>
    <dbReference type="NCBI Taxonomy" id="212602"/>
    <lineage>
        <taxon>Eukaryota</taxon>
        <taxon>Fungi</taxon>
        <taxon>Dikarya</taxon>
        <taxon>Ascomycota</taxon>
        <taxon>Pezizomycotina</taxon>
        <taxon>Leotiomycetes</taxon>
        <taxon>Erysiphales</taxon>
        <taxon>Erysiphaceae</taxon>
        <taxon>Erysiphe</taxon>
    </lineage>
</organism>
<gene>
    <name evidence="2" type="ORF">OnM2_004034</name>
</gene>
<evidence type="ECO:0000256" key="1">
    <source>
        <dbReference type="SAM" id="SignalP"/>
    </source>
</evidence>
<keyword evidence="3" id="KW-1185">Reference proteome</keyword>
<dbReference type="InterPro" id="IPR038921">
    <property type="entry name" value="YOR389W-like"/>
</dbReference>
<accession>A0A420I7I2</accession>
<keyword evidence="1" id="KW-0732">Signal</keyword>
<dbReference type="STRING" id="212602.A0A420I7I2"/>
<dbReference type="PANTHER" id="PTHR35204">
    <property type="entry name" value="YALI0A21131P"/>
    <property type="match status" value="1"/>
</dbReference>
<dbReference type="PANTHER" id="PTHR35204:SF1">
    <property type="entry name" value="ENTEROTOXIN"/>
    <property type="match status" value="1"/>
</dbReference>
<name>A0A420I7I2_9PEZI</name>
<sequence length="505" mass="58596">MKYKLLLLFLVKSFQALAKLQAPLLSSSIQDVENAPSISHAVVNAPHIFNSIHGAMRQWGNSLKHNGMSIYPVTVAANTLLYHGVATDRPIINVQWFAFEVEHSETFFQLVPANPSPGSLNYFSHVDERNYTGYLYTYRTIHPLKKVIYLDGMTAAKSTFGTLDTQDRVLLQNTKFNRRLGFEDLLRVQEICKLLHVDGIIRMELGFELILCDASKNLELLSKTSHPQHFYRNKTENVFWRSEYMRGVSKRYSGIGDGKVLVDFSSMISAYFYPLNLTNPNPKKAALPRINPEEREKIKRLRDDVVTAFESQSKPQDSIEWQSIIDEIVSRYSDRLAYMESKKSNRFEMIQETRFLMERFINHTALNMTASEEQCTLLYLLRATVAPTMTSSDKFIYEAVAMVSRKICSVLFEIREILITRQDAAVIEEAKSMVRDLMKWLDWSRWKECGRCDWDEVCFVPIWPWGTQEDHDHPNCRKIGRWWPSVDYWDLQFGKGNFSDINSNK</sequence>
<proteinExistence type="predicted"/>
<feature type="signal peptide" evidence="1">
    <location>
        <begin position="1"/>
        <end position="18"/>
    </location>
</feature>
<comment type="caution">
    <text evidence="2">The sequence shown here is derived from an EMBL/GenBank/DDBJ whole genome shotgun (WGS) entry which is preliminary data.</text>
</comment>
<evidence type="ECO:0000313" key="3">
    <source>
        <dbReference type="Proteomes" id="UP000286134"/>
    </source>
</evidence>
<dbReference type="OrthoDB" id="10261782at2759"/>
<reference evidence="2 3" key="1">
    <citation type="journal article" date="2018" name="BMC Genomics">
        <title>Comparative genome analyses reveal sequence features reflecting distinct modes of host-adaptation between dicot and monocot powdery mildew.</title>
        <authorList>
            <person name="Wu Y."/>
            <person name="Ma X."/>
            <person name="Pan Z."/>
            <person name="Kale S.D."/>
            <person name="Song Y."/>
            <person name="King H."/>
            <person name="Zhang Q."/>
            <person name="Presley C."/>
            <person name="Deng X."/>
            <person name="Wei C.I."/>
            <person name="Xiao S."/>
        </authorList>
    </citation>
    <scope>NUCLEOTIDE SEQUENCE [LARGE SCALE GENOMIC DNA]</scope>
    <source>
        <strain evidence="2">UMSG2</strain>
    </source>
</reference>
<evidence type="ECO:0000313" key="2">
    <source>
        <dbReference type="EMBL" id="RKF65677.1"/>
    </source>
</evidence>
<protein>
    <submittedName>
        <fullName evidence="2">Uncharacterized protein</fullName>
    </submittedName>
</protein>
<dbReference type="Proteomes" id="UP000286134">
    <property type="component" value="Unassembled WGS sequence"/>
</dbReference>
<feature type="chain" id="PRO_5019179748" evidence="1">
    <location>
        <begin position="19"/>
        <end position="505"/>
    </location>
</feature>
<dbReference type="AlphaFoldDB" id="A0A420I7I2"/>